<dbReference type="InterPro" id="IPR007445">
    <property type="entry name" value="PilO"/>
</dbReference>
<proteinExistence type="predicted"/>
<dbReference type="Pfam" id="PF04350">
    <property type="entry name" value="PilO"/>
    <property type="match status" value="1"/>
</dbReference>
<keyword evidence="2" id="KW-1185">Reference proteome</keyword>
<reference evidence="1" key="1">
    <citation type="journal article" date="2014" name="Int. J. Syst. Evol. Microbiol.">
        <title>Complete genome sequence of Corynebacterium casei LMG S-19264T (=DSM 44701T), isolated from a smear-ripened cheese.</title>
        <authorList>
            <consortium name="US DOE Joint Genome Institute (JGI-PGF)"/>
            <person name="Walter F."/>
            <person name="Albersmeier A."/>
            <person name="Kalinowski J."/>
            <person name="Ruckert C."/>
        </authorList>
    </citation>
    <scope>NUCLEOTIDE SEQUENCE</scope>
    <source>
        <strain evidence="1">CGMCC 1.12777</strain>
    </source>
</reference>
<name>A0A8J3ENF9_9BACL</name>
<dbReference type="RefSeq" id="WP_188498476.1">
    <property type="nucleotide sequence ID" value="NZ_BMFV01000030.1"/>
</dbReference>
<dbReference type="InterPro" id="IPR014717">
    <property type="entry name" value="Transl_elong_EF1B/ribsomal_bS6"/>
</dbReference>
<comment type="caution">
    <text evidence="1">The sequence shown here is derived from an EMBL/GenBank/DDBJ whole genome shotgun (WGS) entry which is preliminary data.</text>
</comment>
<gene>
    <name evidence="1" type="ORF">GCM10007096_32850</name>
</gene>
<dbReference type="Proteomes" id="UP000656813">
    <property type="component" value="Unassembled WGS sequence"/>
</dbReference>
<evidence type="ECO:0000313" key="2">
    <source>
        <dbReference type="Proteomes" id="UP000656813"/>
    </source>
</evidence>
<protein>
    <recommendedName>
        <fullName evidence="3">Tfp pilus assembly protein PilO</fullName>
    </recommendedName>
</protein>
<organism evidence="1 2">
    <name type="scientific">Pullulanibacillus pueri</name>
    <dbReference type="NCBI Taxonomy" id="1437324"/>
    <lineage>
        <taxon>Bacteria</taxon>
        <taxon>Bacillati</taxon>
        <taxon>Bacillota</taxon>
        <taxon>Bacilli</taxon>
        <taxon>Bacillales</taxon>
        <taxon>Sporolactobacillaceae</taxon>
        <taxon>Pullulanibacillus</taxon>
    </lineage>
</organism>
<sequence length="206" mass="22669">MRRSLGLSPLLLVILCCAVLIGAFTYGYLYVIKPLNDDIAENQSKITNTKLQVQLKQAQLKQVQDVNIQQLLATVPNNNQFDHYLMILNDVAANSRCRIRSIEAADKTGSDDASNTSLQVPSSVTSSQHTLKVTANHFSDMMAFIHGLETLNRLTDVTALQFSGSKKGPVSFTVTIVTFYDSNMSGLETPKVNVPFINSANKKTPF</sequence>
<dbReference type="GO" id="GO:0043107">
    <property type="term" value="P:type IV pilus-dependent motility"/>
    <property type="evidence" value="ECO:0007669"/>
    <property type="project" value="InterPro"/>
</dbReference>
<accession>A0A8J3ENF9</accession>
<reference evidence="1" key="2">
    <citation type="submission" date="2020-09" db="EMBL/GenBank/DDBJ databases">
        <authorList>
            <person name="Sun Q."/>
            <person name="Zhou Y."/>
        </authorList>
    </citation>
    <scope>NUCLEOTIDE SEQUENCE</scope>
    <source>
        <strain evidence="1">CGMCC 1.12777</strain>
    </source>
</reference>
<evidence type="ECO:0008006" key="3">
    <source>
        <dbReference type="Google" id="ProtNLM"/>
    </source>
</evidence>
<dbReference type="EMBL" id="BMFV01000030">
    <property type="protein sequence ID" value="GGH86049.1"/>
    <property type="molecule type" value="Genomic_DNA"/>
</dbReference>
<dbReference type="AlphaFoldDB" id="A0A8J3ENF9"/>
<dbReference type="GO" id="GO:0043683">
    <property type="term" value="P:type IV pilus assembly"/>
    <property type="evidence" value="ECO:0007669"/>
    <property type="project" value="InterPro"/>
</dbReference>
<evidence type="ECO:0000313" key="1">
    <source>
        <dbReference type="EMBL" id="GGH86049.1"/>
    </source>
</evidence>
<dbReference type="Gene3D" id="3.30.70.60">
    <property type="match status" value="1"/>
</dbReference>